<comment type="caution">
    <text evidence="1">The sequence shown here is derived from an EMBL/GenBank/DDBJ whole genome shotgun (WGS) entry which is preliminary data.</text>
</comment>
<dbReference type="AlphaFoldDB" id="A0A397GTV3"/>
<reference evidence="1 2" key="1">
    <citation type="submission" date="2018-08" db="EMBL/GenBank/DDBJ databases">
        <title>Genome and evolution of the arbuscular mycorrhizal fungus Diversispora epigaea (formerly Glomus versiforme) and its bacterial endosymbionts.</title>
        <authorList>
            <person name="Sun X."/>
            <person name="Fei Z."/>
            <person name="Harrison M."/>
        </authorList>
    </citation>
    <scope>NUCLEOTIDE SEQUENCE [LARGE SCALE GENOMIC DNA]</scope>
    <source>
        <strain evidence="1 2">IT104</strain>
    </source>
</reference>
<sequence>MIKKVDLYKYQFLFTESKALLALKLKCPNIKMLSNSPINAVVTRIEVAFPLTSTQDWDGYQ</sequence>
<keyword evidence="2" id="KW-1185">Reference proteome</keyword>
<protein>
    <submittedName>
        <fullName evidence="1">Uncharacterized protein</fullName>
    </submittedName>
</protein>
<evidence type="ECO:0000313" key="2">
    <source>
        <dbReference type="Proteomes" id="UP000266861"/>
    </source>
</evidence>
<name>A0A397GTV3_9GLOM</name>
<proteinExistence type="predicted"/>
<organism evidence="1 2">
    <name type="scientific">Diversispora epigaea</name>
    <dbReference type="NCBI Taxonomy" id="1348612"/>
    <lineage>
        <taxon>Eukaryota</taxon>
        <taxon>Fungi</taxon>
        <taxon>Fungi incertae sedis</taxon>
        <taxon>Mucoromycota</taxon>
        <taxon>Glomeromycotina</taxon>
        <taxon>Glomeromycetes</taxon>
        <taxon>Diversisporales</taxon>
        <taxon>Diversisporaceae</taxon>
        <taxon>Diversispora</taxon>
    </lineage>
</organism>
<accession>A0A397GTV3</accession>
<gene>
    <name evidence="1" type="ORF">Glove_431g32</name>
</gene>
<dbReference type="EMBL" id="PQFF01000381">
    <property type="protein sequence ID" value="RHZ54037.1"/>
    <property type="molecule type" value="Genomic_DNA"/>
</dbReference>
<evidence type="ECO:0000313" key="1">
    <source>
        <dbReference type="EMBL" id="RHZ54037.1"/>
    </source>
</evidence>
<dbReference type="Proteomes" id="UP000266861">
    <property type="component" value="Unassembled WGS sequence"/>
</dbReference>